<dbReference type="WBParaSite" id="PTRK_0001075000.1">
    <property type="protein sequence ID" value="PTRK_0001075000.1"/>
    <property type="gene ID" value="PTRK_0001075000"/>
</dbReference>
<evidence type="ECO:0000256" key="1">
    <source>
        <dbReference type="SAM" id="MobiDB-lite"/>
    </source>
</evidence>
<organism evidence="3 4">
    <name type="scientific">Parastrongyloides trichosuri</name>
    <name type="common">Possum-specific nematode worm</name>
    <dbReference type="NCBI Taxonomy" id="131310"/>
    <lineage>
        <taxon>Eukaryota</taxon>
        <taxon>Metazoa</taxon>
        <taxon>Ecdysozoa</taxon>
        <taxon>Nematoda</taxon>
        <taxon>Chromadorea</taxon>
        <taxon>Rhabditida</taxon>
        <taxon>Tylenchina</taxon>
        <taxon>Panagrolaimomorpha</taxon>
        <taxon>Strongyloidoidea</taxon>
        <taxon>Strongyloididae</taxon>
        <taxon>Parastrongyloides</taxon>
    </lineage>
</organism>
<feature type="region of interest" description="Disordered" evidence="1">
    <location>
        <begin position="175"/>
        <end position="261"/>
    </location>
</feature>
<keyword evidence="2" id="KW-0812">Transmembrane</keyword>
<feature type="compositionally biased region" description="Polar residues" evidence="1">
    <location>
        <begin position="212"/>
        <end position="223"/>
    </location>
</feature>
<evidence type="ECO:0000313" key="4">
    <source>
        <dbReference type="WBParaSite" id="PTRK_0001075000.1"/>
    </source>
</evidence>
<evidence type="ECO:0000256" key="2">
    <source>
        <dbReference type="SAM" id="Phobius"/>
    </source>
</evidence>
<reference evidence="4" key="1">
    <citation type="submission" date="2017-02" db="UniProtKB">
        <authorList>
            <consortium name="WormBaseParasite"/>
        </authorList>
    </citation>
    <scope>IDENTIFICATION</scope>
</reference>
<keyword evidence="3" id="KW-1185">Reference proteome</keyword>
<dbReference type="Proteomes" id="UP000038045">
    <property type="component" value="Unplaced"/>
</dbReference>
<evidence type="ECO:0000313" key="3">
    <source>
        <dbReference type="Proteomes" id="UP000038045"/>
    </source>
</evidence>
<feature type="transmembrane region" description="Helical" evidence="2">
    <location>
        <begin position="124"/>
        <end position="149"/>
    </location>
</feature>
<dbReference type="AlphaFoldDB" id="A0A0N4ZQF2"/>
<feature type="compositionally biased region" description="Basic and acidic residues" evidence="1">
    <location>
        <begin position="199"/>
        <end position="211"/>
    </location>
</feature>
<feature type="compositionally biased region" description="Basic and acidic residues" evidence="1">
    <location>
        <begin position="179"/>
        <end position="192"/>
    </location>
</feature>
<proteinExistence type="predicted"/>
<name>A0A0N4ZQF2_PARTI</name>
<accession>A0A0N4ZQF2</accession>
<keyword evidence="2" id="KW-0472">Membrane</keyword>
<keyword evidence="2" id="KW-1133">Transmembrane helix</keyword>
<sequence length="261" mass="29563">MNETFITCHYSGPDNKKAFSNKIIYTKGKGEDISTIFNISKDEKLPVCKNGKNHIYVSNDNKEYSIRYNLTKLDGTFIGTTLYIFSYNEELKEPILFPCRILRLTKVEKKDSGGTKSIINGLTIGLIVCLTIACILIIVLAVLLSSAILRKRRKKLVKFHRKSYCNSNLDMSCSLASSRSKDNTSKFSKSKDSSSNFSKSEEKSLGTKKNNEVLSRNTKNEMNSLKLFSKNNLKSQNTEKKIKDKAMSLSLKTRQRSAEYT</sequence>
<protein>
    <submittedName>
        <fullName evidence="4">Ephrin RBD domain-containing protein</fullName>
    </submittedName>
</protein>
<feature type="compositionally biased region" description="Basic and acidic residues" evidence="1">
    <location>
        <begin position="237"/>
        <end position="246"/>
    </location>
</feature>